<keyword evidence="2" id="KW-0472">Membrane</keyword>
<accession>A0AA88X031</accession>
<dbReference type="EMBL" id="JAVXUP010000141">
    <property type="protein sequence ID" value="KAK3036684.1"/>
    <property type="molecule type" value="Genomic_DNA"/>
</dbReference>
<dbReference type="Proteomes" id="UP001188597">
    <property type="component" value="Unassembled WGS sequence"/>
</dbReference>
<dbReference type="AlphaFoldDB" id="A0AA88X031"/>
<evidence type="ECO:0000256" key="2">
    <source>
        <dbReference type="SAM" id="Phobius"/>
    </source>
</evidence>
<keyword evidence="4" id="KW-1185">Reference proteome</keyword>
<evidence type="ECO:0000313" key="3">
    <source>
        <dbReference type="EMBL" id="KAK3036684.1"/>
    </source>
</evidence>
<organism evidence="3 4">
    <name type="scientific">Escallonia herrerae</name>
    <dbReference type="NCBI Taxonomy" id="1293975"/>
    <lineage>
        <taxon>Eukaryota</taxon>
        <taxon>Viridiplantae</taxon>
        <taxon>Streptophyta</taxon>
        <taxon>Embryophyta</taxon>
        <taxon>Tracheophyta</taxon>
        <taxon>Spermatophyta</taxon>
        <taxon>Magnoliopsida</taxon>
        <taxon>eudicotyledons</taxon>
        <taxon>Gunneridae</taxon>
        <taxon>Pentapetalae</taxon>
        <taxon>asterids</taxon>
        <taxon>campanulids</taxon>
        <taxon>Escalloniales</taxon>
        <taxon>Escalloniaceae</taxon>
        <taxon>Escallonia</taxon>
    </lineage>
</organism>
<name>A0AA88X031_9ASTE</name>
<evidence type="ECO:0000256" key="1">
    <source>
        <dbReference type="SAM" id="Coils"/>
    </source>
</evidence>
<proteinExistence type="predicted"/>
<dbReference type="PANTHER" id="PTHR33878:SF4">
    <property type="entry name" value="OS08G0558900 PROTEIN"/>
    <property type="match status" value="1"/>
</dbReference>
<dbReference type="PANTHER" id="PTHR33878">
    <property type="entry name" value="OS08G0559000 PROTEIN"/>
    <property type="match status" value="1"/>
</dbReference>
<protein>
    <submittedName>
        <fullName evidence="3">Uncharacterized protein</fullName>
    </submittedName>
</protein>
<sequence>LRMAMRSVIPRALTGEVQGIPRSAVSALVRRLSDGRVLSEEERAAENVYIKAFIRIFMYIYTYIWCIFIINHFLLLYVCTQKMEKERQEKQNLQAEKEKAEKDKADKVSNLTWVSSFLLTGRSTRLIRRSIGDFGISLELALADRTLD</sequence>
<keyword evidence="1" id="KW-0175">Coiled coil</keyword>
<feature type="transmembrane region" description="Helical" evidence="2">
    <location>
        <begin position="56"/>
        <end position="78"/>
    </location>
</feature>
<keyword evidence="2" id="KW-0812">Transmembrane</keyword>
<feature type="non-terminal residue" evidence="3">
    <location>
        <position position="1"/>
    </location>
</feature>
<keyword evidence="2" id="KW-1133">Transmembrane helix</keyword>
<evidence type="ECO:0000313" key="4">
    <source>
        <dbReference type="Proteomes" id="UP001188597"/>
    </source>
</evidence>
<gene>
    <name evidence="3" type="ORF">RJ639_031552</name>
</gene>
<comment type="caution">
    <text evidence="3">The sequence shown here is derived from an EMBL/GenBank/DDBJ whole genome shotgun (WGS) entry which is preliminary data.</text>
</comment>
<dbReference type="InterPro" id="IPR045284">
    <property type="entry name" value="At2g27730-like"/>
</dbReference>
<feature type="coiled-coil region" evidence="1">
    <location>
        <begin position="76"/>
        <end position="110"/>
    </location>
</feature>
<reference evidence="3" key="1">
    <citation type="submission" date="2022-12" db="EMBL/GenBank/DDBJ databases">
        <title>Draft genome assemblies for two species of Escallonia (Escalloniales).</title>
        <authorList>
            <person name="Chanderbali A."/>
            <person name="Dervinis C."/>
            <person name="Anghel I."/>
            <person name="Soltis D."/>
            <person name="Soltis P."/>
            <person name="Zapata F."/>
        </authorList>
    </citation>
    <scope>NUCLEOTIDE SEQUENCE</scope>
    <source>
        <strain evidence="3">UCBG64.0493</strain>
        <tissue evidence="3">Leaf</tissue>
    </source>
</reference>